<proteinExistence type="inferred from homology"/>
<dbReference type="EMBL" id="MG272262">
    <property type="protein sequence ID" value="AXJ93346.1"/>
    <property type="molecule type" value="Genomic_DNA"/>
</dbReference>
<name>A0A345WJV3_UROMR</name>
<dbReference type="GO" id="GO:1990904">
    <property type="term" value="C:ribonucleoprotein complex"/>
    <property type="evidence" value="ECO:0007669"/>
    <property type="project" value="UniProtKB-KW"/>
</dbReference>
<geneLocation type="mitochondrion" evidence="4"/>
<reference evidence="4" key="1">
    <citation type="submission" date="2017-10" db="EMBL/GenBank/DDBJ databases">
        <authorList>
            <person name="Banno H."/>
            <person name="Chua N.-H."/>
        </authorList>
    </citation>
    <scope>NUCLEOTIDE SEQUENCE</scope>
</reference>
<comment type="similarity">
    <text evidence="1">Belongs to the universal ribosomal protein uS3 family.</text>
</comment>
<evidence type="ECO:0000313" key="4">
    <source>
        <dbReference type="EMBL" id="AXJ93346.1"/>
    </source>
</evidence>
<evidence type="ECO:0000256" key="2">
    <source>
        <dbReference type="ARBA" id="ARBA00022980"/>
    </source>
</evidence>
<accession>A0A345WJV3</accession>
<dbReference type="RefSeq" id="YP_009512654.1">
    <property type="nucleotide sequence ID" value="NC_039174.1"/>
</dbReference>
<dbReference type="Gene3D" id="3.30.1140.32">
    <property type="entry name" value="Ribosomal protein S3, C-terminal domain"/>
    <property type="match status" value="1"/>
</dbReference>
<organism evidence="4">
    <name type="scientific">Uronema marinum</name>
    <name type="common">Marine ciliate</name>
    <dbReference type="NCBI Taxonomy" id="35107"/>
    <lineage>
        <taxon>Eukaryota</taxon>
        <taxon>Sar</taxon>
        <taxon>Alveolata</taxon>
        <taxon>Ciliophora</taxon>
        <taxon>Intramacronucleata</taxon>
        <taxon>Oligohymenophorea</taxon>
        <taxon>Scuticociliatia</taxon>
        <taxon>Philasterida</taxon>
        <taxon>Uronematidae</taxon>
        <taxon>Uronema</taxon>
    </lineage>
</organism>
<keyword evidence="3" id="KW-0687">Ribonucleoprotein</keyword>
<protein>
    <submittedName>
        <fullName evidence="4">Ymf64</fullName>
    </submittedName>
</protein>
<reference evidence="4" key="2">
    <citation type="journal article" date="2018" name="Mitochondrial DNA Part B Resour">
        <title>Uronema marinum mitochondrion, complete genome.</title>
        <authorList>
            <person name="Li R."/>
            <person name="Gao Y."/>
            <person name="Hou Y."/>
            <person name="Ye S."/>
            <person name="Wang L."/>
            <person name="Sun J."/>
            <person name="Li Q."/>
        </authorList>
    </citation>
    <scope>NUCLEOTIDE SEQUENCE</scope>
</reference>
<dbReference type="GeneID" id="37625960"/>
<evidence type="ECO:0000256" key="1">
    <source>
        <dbReference type="ARBA" id="ARBA00010761"/>
    </source>
</evidence>
<keyword evidence="2" id="KW-0689">Ribosomal protein</keyword>
<dbReference type="InterPro" id="IPR036419">
    <property type="entry name" value="Ribosomal_S3_C_sf"/>
</dbReference>
<dbReference type="GO" id="GO:0005840">
    <property type="term" value="C:ribosome"/>
    <property type="evidence" value="ECO:0007669"/>
    <property type="project" value="UniProtKB-KW"/>
</dbReference>
<dbReference type="SUPFAM" id="SSF54821">
    <property type="entry name" value="Ribosomal protein S3 C-terminal domain"/>
    <property type="match status" value="1"/>
</dbReference>
<keyword evidence="4" id="KW-0496">Mitochondrion</keyword>
<evidence type="ECO:0000256" key="3">
    <source>
        <dbReference type="ARBA" id="ARBA00023274"/>
    </source>
</evidence>
<sequence>MIILNINIFLNYNMSSKFNFLLKLKLLKLIYLNSLSLSYKLFIEYNFLFKNTYITQNYNINNNLILNNDIKFFKNYKYNQFFFYQIFNNKFKLHNNLTNYNLSYLFFFLQNKESSISSFKNLSNFYKNNLFFIKYYIVKFIYGYLKNKKLILNLRKNNLNYNENLNNYALVLNKAKRLMFLKELNISLKSFIDFLFVSLFSKDVILFKNFIKYVLENIHFKKHKRFLYNLKVLLNLILNLYSPILHVLGLYIKVKGKIGVGGNLKKRKYSFKKGSFSFTKKNQKLVYNRDIIRTYSGVLGLEIYLTYY</sequence>
<gene>
    <name evidence="4" type="primary">ymf64</name>
</gene>
<dbReference type="AlphaFoldDB" id="A0A345WJV3"/>